<feature type="transmembrane region" description="Helical" evidence="25">
    <location>
        <begin position="227"/>
        <end position="248"/>
    </location>
</feature>
<comment type="catalytic activity">
    <reaction evidence="18">
        <text>L-histidyl-L-alpha-amino acid(out) = L-histidyl-L-alpha-amino acid(in)</text>
        <dbReference type="Rhea" id="RHEA:79379"/>
        <dbReference type="ChEBI" id="CHEBI:229964"/>
    </reaction>
</comment>
<comment type="catalytic activity">
    <reaction evidence="15">
        <text>L-arginyl-L-alpha-amino acid(out) = L-arginyl-L-alpha-amino acid(in)</text>
        <dbReference type="Rhea" id="RHEA:79371"/>
        <dbReference type="ChEBI" id="CHEBI:84315"/>
    </reaction>
</comment>
<feature type="transmembrane region" description="Helical" evidence="25">
    <location>
        <begin position="263"/>
        <end position="281"/>
    </location>
</feature>
<name>A0ABM6M1T3_9GAMM</name>
<comment type="catalytic activity">
    <reaction evidence="20">
        <text>L-lysyl-glycine(out) = L-lysyl-glycine(in)</text>
        <dbReference type="Rhea" id="RHEA:79407"/>
        <dbReference type="ChEBI" id="CHEBI:191202"/>
    </reaction>
</comment>
<keyword evidence="5 25" id="KW-1133">Transmembrane helix</keyword>
<proteinExistence type="inferred from homology"/>
<feature type="domain" description="Major facilitator superfamily (MFS) profile" evidence="26">
    <location>
        <begin position="14"/>
        <end position="433"/>
    </location>
</feature>
<evidence type="ECO:0000256" key="9">
    <source>
        <dbReference type="ARBA" id="ARBA00044878"/>
    </source>
</evidence>
<comment type="catalytic activity">
    <reaction evidence="16">
        <text>L-lysyl-L-lysine(out) = L-lysyl-L-lysine(in)</text>
        <dbReference type="Rhea" id="RHEA:79403"/>
        <dbReference type="ChEBI" id="CHEBI:229956"/>
    </reaction>
</comment>
<evidence type="ECO:0000256" key="25">
    <source>
        <dbReference type="SAM" id="Phobius"/>
    </source>
</evidence>
<evidence type="ECO:0000256" key="19">
    <source>
        <dbReference type="ARBA" id="ARBA00044919"/>
    </source>
</evidence>
<evidence type="ECO:0000256" key="21">
    <source>
        <dbReference type="ARBA" id="ARBA00044985"/>
    </source>
</evidence>
<keyword evidence="4 25" id="KW-0812">Transmembrane</keyword>
<evidence type="ECO:0000256" key="8">
    <source>
        <dbReference type="ARBA" id="ARBA00044876"/>
    </source>
</evidence>
<comment type="catalytic activity">
    <reaction evidence="14">
        <text>L-aspartyl-L-lysine(out) = L-aspartyl-L-lysine(in)</text>
        <dbReference type="Rhea" id="RHEA:79411"/>
        <dbReference type="ChEBI" id="CHEBI:229953"/>
    </reaction>
</comment>
<evidence type="ECO:0000256" key="22">
    <source>
        <dbReference type="ARBA" id="ARBA00045018"/>
    </source>
</evidence>
<evidence type="ECO:0000256" key="11">
    <source>
        <dbReference type="ARBA" id="ARBA00044884"/>
    </source>
</evidence>
<comment type="catalytic activity">
    <reaction evidence="19">
        <text>L-alanyl-L-lysine(out) = L-alanyl-L-lysine(in)</text>
        <dbReference type="Rhea" id="RHEA:79415"/>
        <dbReference type="ChEBI" id="CHEBI:192470"/>
    </reaction>
</comment>
<dbReference type="PANTHER" id="PTHR23512">
    <property type="entry name" value="MAJOR FACILITATOR SUPERFAMILY DOMAIN-CONTAINING PROTEIN 1"/>
    <property type="match status" value="1"/>
</dbReference>
<dbReference type="InterPro" id="IPR011701">
    <property type="entry name" value="MFS"/>
</dbReference>
<dbReference type="CDD" id="cd06174">
    <property type="entry name" value="MFS"/>
    <property type="match status" value="1"/>
</dbReference>
<feature type="transmembrane region" description="Helical" evidence="25">
    <location>
        <begin position="172"/>
        <end position="193"/>
    </location>
</feature>
<feature type="transmembrane region" description="Helical" evidence="25">
    <location>
        <begin position="406"/>
        <end position="428"/>
    </location>
</feature>
<keyword evidence="7" id="KW-0458">Lysosome</keyword>
<protein>
    <recommendedName>
        <fullName evidence="21">Lysosomal dipeptide transporter MFSD1</fullName>
    </recommendedName>
    <alternativeName>
        <fullName evidence="22">Major facilitator superfamily domain-containing protein 1</fullName>
    </alternativeName>
</protein>
<evidence type="ECO:0000256" key="2">
    <source>
        <dbReference type="ARBA" id="ARBA00008335"/>
    </source>
</evidence>
<feature type="transmembrane region" description="Helical" evidence="25">
    <location>
        <begin position="106"/>
        <end position="128"/>
    </location>
</feature>
<dbReference type="Proteomes" id="UP000249910">
    <property type="component" value="Chromosome"/>
</dbReference>
<comment type="function">
    <text evidence="23">Lysosomal dipeptide uniporter that selectively exports lysine, arginine or histidine-containing dipeptides with a net positive charge from the lysosome lumen into the cytosol. Could play a role in a specific type of protein O-glycosylation indirectly regulating macrophages migration and tissue invasion. Also essential for liver homeostasis.</text>
</comment>
<dbReference type="Gene3D" id="1.20.1250.20">
    <property type="entry name" value="MFS general substrate transporter like domains"/>
    <property type="match status" value="2"/>
</dbReference>
<dbReference type="SUPFAM" id="SSF103473">
    <property type="entry name" value="MFS general substrate transporter"/>
    <property type="match status" value="1"/>
</dbReference>
<dbReference type="EMBL" id="CP022132">
    <property type="protein sequence ID" value="ASG68820.1"/>
    <property type="molecule type" value="Genomic_DNA"/>
</dbReference>
<evidence type="ECO:0000256" key="12">
    <source>
        <dbReference type="ARBA" id="ARBA00044891"/>
    </source>
</evidence>
<feature type="transmembrane region" description="Helical" evidence="25">
    <location>
        <begin position="51"/>
        <end position="70"/>
    </location>
</feature>
<accession>A0ABM6M1T3</accession>
<comment type="catalytic activity">
    <reaction evidence="17">
        <text>L-arginyl-glycine(out) = L-arginyl-glycine(in)</text>
        <dbReference type="Rhea" id="RHEA:79391"/>
        <dbReference type="ChEBI" id="CHEBI:229955"/>
    </reaction>
</comment>
<evidence type="ECO:0000256" key="16">
    <source>
        <dbReference type="ARBA" id="ARBA00044900"/>
    </source>
</evidence>
<dbReference type="PROSITE" id="PS50850">
    <property type="entry name" value="MFS"/>
    <property type="match status" value="1"/>
</dbReference>
<comment type="catalytic activity">
    <reaction evidence="9">
        <text>L-histidyl-glycine(out) = L-histidyl-glycine(in)</text>
        <dbReference type="Rhea" id="RHEA:79395"/>
        <dbReference type="ChEBI" id="CHEBI:229957"/>
    </reaction>
</comment>
<evidence type="ECO:0000256" key="1">
    <source>
        <dbReference type="ARBA" id="ARBA00004155"/>
    </source>
</evidence>
<keyword evidence="3" id="KW-0813">Transport</keyword>
<evidence type="ECO:0000256" key="18">
    <source>
        <dbReference type="ARBA" id="ARBA00044912"/>
    </source>
</evidence>
<dbReference type="Pfam" id="PF07690">
    <property type="entry name" value="MFS_1"/>
    <property type="match status" value="1"/>
</dbReference>
<comment type="catalytic activity">
    <reaction evidence="8">
        <text>L-lysyl-L-alanine(out) = L-lysyl-L-alanine(in)</text>
        <dbReference type="Rhea" id="RHEA:79399"/>
        <dbReference type="ChEBI" id="CHEBI:229954"/>
    </reaction>
</comment>
<evidence type="ECO:0000256" key="10">
    <source>
        <dbReference type="ARBA" id="ARBA00044881"/>
    </source>
</evidence>
<evidence type="ECO:0000256" key="4">
    <source>
        <dbReference type="ARBA" id="ARBA00022692"/>
    </source>
</evidence>
<dbReference type="RefSeq" id="WP_088773283.1">
    <property type="nucleotide sequence ID" value="NZ_AP023082.1"/>
</dbReference>
<dbReference type="InterPro" id="IPR020846">
    <property type="entry name" value="MFS_dom"/>
</dbReference>
<comment type="subunit">
    <text evidence="24">Homodimer. Interacts with lysosomal protein GLMP (via lumenal domain); the interaction starts while both proteins are still in the endoplasmic reticulum and is required for stabilization of MFSD1 in lysosomes but has no direct effect on its targeting to lysosomes or transporter activity.</text>
</comment>
<comment type="similarity">
    <text evidence="2">Belongs to the major facilitator superfamily.</text>
</comment>
<keyword evidence="28" id="KW-1185">Reference proteome</keyword>
<feature type="transmembrane region" description="Helical" evidence="25">
    <location>
        <begin position="293"/>
        <end position="312"/>
    </location>
</feature>
<evidence type="ECO:0000313" key="27">
    <source>
        <dbReference type="EMBL" id="ASG68820.1"/>
    </source>
</evidence>
<comment type="catalytic activity">
    <reaction evidence="10">
        <text>L-alpha-aminoacyl-L-arginine(out) = L-alpha-aminoacyl-L-arginine(in)</text>
        <dbReference type="Rhea" id="RHEA:79367"/>
        <dbReference type="ChEBI" id="CHEBI:229968"/>
    </reaction>
</comment>
<comment type="catalytic activity">
    <reaction evidence="11">
        <text>L-alpha-aminoacyl-L-histidine(out) = L-alpha-aminoacyl-L-histidine(in)</text>
        <dbReference type="Rhea" id="RHEA:79375"/>
        <dbReference type="ChEBI" id="CHEBI:229967"/>
    </reaction>
</comment>
<evidence type="ECO:0000256" key="23">
    <source>
        <dbReference type="ARBA" id="ARBA00045709"/>
    </source>
</evidence>
<feature type="transmembrane region" description="Helical" evidence="25">
    <location>
        <begin position="12"/>
        <end position="31"/>
    </location>
</feature>
<evidence type="ECO:0000256" key="17">
    <source>
        <dbReference type="ARBA" id="ARBA00044903"/>
    </source>
</evidence>
<organism evidence="27 28">
    <name type="scientific">Francisella halioticida</name>
    <dbReference type="NCBI Taxonomy" id="549298"/>
    <lineage>
        <taxon>Bacteria</taxon>
        <taxon>Pseudomonadati</taxon>
        <taxon>Pseudomonadota</taxon>
        <taxon>Gammaproteobacteria</taxon>
        <taxon>Thiotrichales</taxon>
        <taxon>Francisellaceae</taxon>
        <taxon>Francisella</taxon>
    </lineage>
</organism>
<evidence type="ECO:0000256" key="15">
    <source>
        <dbReference type="ARBA" id="ARBA00044899"/>
    </source>
</evidence>
<evidence type="ECO:0000256" key="14">
    <source>
        <dbReference type="ARBA" id="ARBA00044898"/>
    </source>
</evidence>
<dbReference type="InterPro" id="IPR036259">
    <property type="entry name" value="MFS_trans_sf"/>
</dbReference>
<evidence type="ECO:0000256" key="24">
    <source>
        <dbReference type="ARBA" id="ARBA00046376"/>
    </source>
</evidence>
<evidence type="ECO:0000256" key="6">
    <source>
        <dbReference type="ARBA" id="ARBA00023136"/>
    </source>
</evidence>
<dbReference type="InterPro" id="IPR052187">
    <property type="entry name" value="MFSD1"/>
</dbReference>
<evidence type="ECO:0000259" key="26">
    <source>
        <dbReference type="PROSITE" id="PS50850"/>
    </source>
</evidence>
<keyword evidence="6 25" id="KW-0472">Membrane</keyword>
<feature type="transmembrane region" description="Helical" evidence="25">
    <location>
        <begin position="140"/>
        <end position="166"/>
    </location>
</feature>
<comment type="subcellular location">
    <subcellularLocation>
        <location evidence="1">Lysosome membrane</location>
        <topology evidence="1">Multi-pass membrane protein</topology>
    </subcellularLocation>
</comment>
<evidence type="ECO:0000256" key="7">
    <source>
        <dbReference type="ARBA" id="ARBA00023228"/>
    </source>
</evidence>
<dbReference type="PANTHER" id="PTHR23512:SF3">
    <property type="entry name" value="MAJOR FACILITATOR SUPERFAMILY DOMAIN-CONTAINING PROTEIN 1"/>
    <property type="match status" value="1"/>
</dbReference>
<feature type="transmembrane region" description="Helical" evidence="25">
    <location>
        <begin position="346"/>
        <end position="367"/>
    </location>
</feature>
<evidence type="ECO:0000256" key="13">
    <source>
        <dbReference type="ARBA" id="ARBA00044893"/>
    </source>
</evidence>
<comment type="catalytic activity">
    <reaction evidence="12">
        <text>L-lysyl-L-alpha-amino acid(out) = L-lysyl-L-alpha-amino acid(in)</text>
        <dbReference type="Rhea" id="RHEA:79387"/>
        <dbReference type="ChEBI" id="CHEBI:229965"/>
    </reaction>
</comment>
<evidence type="ECO:0000256" key="5">
    <source>
        <dbReference type="ARBA" id="ARBA00022989"/>
    </source>
</evidence>
<comment type="catalytic activity">
    <reaction evidence="13">
        <text>L-alpha-aminoacyl-L-lysine(out) = L-alpha-aminoacyl-L-lysine(in)</text>
        <dbReference type="Rhea" id="RHEA:79383"/>
        <dbReference type="ChEBI" id="CHEBI:229966"/>
    </reaction>
</comment>
<sequence>MKLKLHNIKGYAWIVVVLSSFLLIDKYIMNVSPSLIANDLMSSFSIDATEMSAMVSLFLWSVVFCQFFIAGPIVDRLGFRKVSFFSLILSAVGLLLFVLSADIHSFVLGCVSRLIIGIGASFATVGYIKAAAVWFSPRKFAFVCSFLMTAAMTGALLGQVPLAYLIELTGSWHTALESYACFSVVMALLYLALVRDYNPYALHVNEKTTDSGTLASIKKVLLNKNNWYLTLYTGLTFTTIDVFGGIWGNNYFRELYGITSKDASFIVSMMFLGLAIGSPVIGKLSEKFDNRIGIMVVFHIIATISLAAVLQFKLTPAFSGILLFTFGFCLGVYMLAFAIGNRINPIVVAATVAALINTGEPLLGALFDPLIGHMLDMTWTGQYIDVNNSITNVVSKGAHRYFGVEAYHNAFLILVLSMIVSFFLLILVKDREVK</sequence>
<reference evidence="27 28" key="1">
    <citation type="submission" date="2017-06" db="EMBL/GenBank/DDBJ databases">
        <title>Complete genome of Francisella halioticida.</title>
        <authorList>
            <person name="Sjodin A."/>
        </authorList>
    </citation>
    <scope>NUCLEOTIDE SEQUENCE [LARGE SCALE GENOMIC DNA]</scope>
    <source>
        <strain evidence="27 28">DSM 23729</strain>
    </source>
</reference>
<evidence type="ECO:0000256" key="20">
    <source>
        <dbReference type="ARBA" id="ARBA00044924"/>
    </source>
</evidence>
<evidence type="ECO:0000256" key="3">
    <source>
        <dbReference type="ARBA" id="ARBA00022448"/>
    </source>
</evidence>
<evidence type="ECO:0000313" key="28">
    <source>
        <dbReference type="Proteomes" id="UP000249910"/>
    </source>
</evidence>
<gene>
    <name evidence="27" type="ORF">CDV26_10890</name>
</gene>
<feature type="transmembrane region" description="Helical" evidence="25">
    <location>
        <begin position="318"/>
        <end position="339"/>
    </location>
</feature>
<feature type="transmembrane region" description="Helical" evidence="25">
    <location>
        <begin position="82"/>
        <end position="100"/>
    </location>
</feature>